<organism evidence="11 12">
    <name type="scientific">Filimonas zeae</name>
    <dbReference type="NCBI Taxonomy" id="1737353"/>
    <lineage>
        <taxon>Bacteria</taxon>
        <taxon>Pseudomonadati</taxon>
        <taxon>Bacteroidota</taxon>
        <taxon>Chitinophagia</taxon>
        <taxon>Chitinophagales</taxon>
        <taxon>Chitinophagaceae</taxon>
        <taxon>Filimonas</taxon>
    </lineage>
</organism>
<evidence type="ECO:0000256" key="4">
    <source>
        <dbReference type="ARBA" id="ARBA00022723"/>
    </source>
</evidence>
<evidence type="ECO:0000256" key="7">
    <source>
        <dbReference type="ARBA" id="ARBA00022842"/>
    </source>
</evidence>
<evidence type="ECO:0000313" key="12">
    <source>
        <dbReference type="Proteomes" id="UP000627292"/>
    </source>
</evidence>
<comment type="caution">
    <text evidence="11">The sequence shown here is derived from an EMBL/GenBank/DDBJ whole genome shotgun (WGS) entry which is preliminary data.</text>
</comment>
<dbReference type="Gene3D" id="3.60.10.10">
    <property type="entry name" value="Endonuclease/exonuclease/phosphatase"/>
    <property type="match status" value="1"/>
</dbReference>
<evidence type="ECO:0000256" key="3">
    <source>
        <dbReference type="ARBA" id="ARBA00022722"/>
    </source>
</evidence>
<keyword evidence="9" id="KW-0472">Membrane</keyword>
<evidence type="ECO:0000256" key="8">
    <source>
        <dbReference type="ARBA" id="ARBA00023204"/>
    </source>
</evidence>
<keyword evidence="5" id="KW-0227">DNA damage</keyword>
<dbReference type="Proteomes" id="UP000627292">
    <property type="component" value="Unassembled WGS sequence"/>
</dbReference>
<keyword evidence="9" id="KW-0812">Transmembrane</keyword>
<evidence type="ECO:0000256" key="2">
    <source>
        <dbReference type="ARBA" id="ARBA00001946"/>
    </source>
</evidence>
<keyword evidence="11" id="KW-0255">Endonuclease</keyword>
<dbReference type="GO" id="GO:0006281">
    <property type="term" value="P:DNA repair"/>
    <property type="evidence" value="ECO:0007669"/>
    <property type="project" value="UniProtKB-KW"/>
</dbReference>
<reference evidence="11" key="1">
    <citation type="journal article" date="2014" name="Int. J. Syst. Evol. Microbiol.">
        <title>Complete genome sequence of Corynebacterium casei LMG S-19264T (=DSM 44701T), isolated from a smear-ripened cheese.</title>
        <authorList>
            <consortium name="US DOE Joint Genome Institute (JGI-PGF)"/>
            <person name="Walter F."/>
            <person name="Albersmeier A."/>
            <person name="Kalinowski J."/>
            <person name="Ruckert C."/>
        </authorList>
    </citation>
    <scope>NUCLEOTIDE SEQUENCE</scope>
    <source>
        <strain evidence="11">CGMCC 1.15290</strain>
    </source>
</reference>
<evidence type="ECO:0000256" key="9">
    <source>
        <dbReference type="SAM" id="Phobius"/>
    </source>
</evidence>
<sequence>MPVYILCALSSYLSPSVCFFTDALALGFPFVLLALLLVMASSLLFKNKRIAIISLLVLLTGFANIRNTIAFNPFAPNAPEKSDSSITVLTWNVFFFLNDHEIKDDTIGNPRREMINTIVNSNADVLCFQEYLSYNNGRGLVSMSHILDSLGYKYKVFSNDHIYQVAGGYSEVGAMLFSKLPIADSGRIAFNNGSKEHAPFADVVIKERKVRVIAAHLASLGLYSDTANTGQGSENVYKLSYKRKGSIARKIKKTALEHAREAAILDSAFKASPHPVVFCADMNSVPASYTYKKVRGDMQDAFLKKGLGLGQTYDALSPTLRIDVCLADKRLLVQHCKVERVHLSDHFPVITTLAVPK</sequence>
<dbReference type="GO" id="GO:0004519">
    <property type="term" value="F:endonuclease activity"/>
    <property type="evidence" value="ECO:0007669"/>
    <property type="project" value="UniProtKB-KW"/>
</dbReference>
<comment type="cofactor">
    <cofactor evidence="1">
        <name>Mn(2+)</name>
        <dbReference type="ChEBI" id="CHEBI:29035"/>
    </cofactor>
</comment>
<accession>A0A917J4F3</accession>
<dbReference type="InterPro" id="IPR005135">
    <property type="entry name" value="Endo/exonuclease/phosphatase"/>
</dbReference>
<keyword evidence="7" id="KW-0460">Magnesium</keyword>
<keyword evidence="3" id="KW-0540">Nuclease</keyword>
<dbReference type="InterPro" id="IPR036691">
    <property type="entry name" value="Endo/exonu/phosph_ase_sf"/>
</dbReference>
<feature type="transmembrane region" description="Helical" evidence="9">
    <location>
        <begin position="12"/>
        <end position="38"/>
    </location>
</feature>
<feature type="transmembrane region" description="Helical" evidence="9">
    <location>
        <begin position="50"/>
        <end position="69"/>
    </location>
</feature>
<name>A0A917J4F3_9BACT</name>
<dbReference type="Pfam" id="PF03372">
    <property type="entry name" value="Exo_endo_phos"/>
    <property type="match status" value="1"/>
</dbReference>
<dbReference type="GO" id="GO:0046872">
    <property type="term" value="F:metal ion binding"/>
    <property type="evidence" value="ECO:0007669"/>
    <property type="project" value="UniProtKB-KW"/>
</dbReference>
<keyword evidence="4" id="KW-0479">Metal-binding</keyword>
<keyword evidence="9" id="KW-1133">Transmembrane helix</keyword>
<evidence type="ECO:0000313" key="11">
    <source>
        <dbReference type="EMBL" id="GGH82462.1"/>
    </source>
</evidence>
<dbReference type="SUPFAM" id="SSF56219">
    <property type="entry name" value="DNase I-like"/>
    <property type="match status" value="1"/>
</dbReference>
<keyword evidence="12" id="KW-1185">Reference proteome</keyword>
<dbReference type="CDD" id="cd09084">
    <property type="entry name" value="EEP-2"/>
    <property type="match status" value="1"/>
</dbReference>
<feature type="domain" description="Endonuclease/exonuclease/phosphatase" evidence="10">
    <location>
        <begin position="89"/>
        <end position="346"/>
    </location>
</feature>
<keyword evidence="6" id="KW-0378">Hydrolase</keyword>
<evidence type="ECO:0000256" key="1">
    <source>
        <dbReference type="ARBA" id="ARBA00001936"/>
    </source>
</evidence>
<reference evidence="11" key="2">
    <citation type="submission" date="2020-09" db="EMBL/GenBank/DDBJ databases">
        <authorList>
            <person name="Sun Q."/>
            <person name="Zhou Y."/>
        </authorList>
    </citation>
    <scope>NUCLEOTIDE SEQUENCE</scope>
    <source>
        <strain evidence="11">CGMCC 1.15290</strain>
    </source>
</reference>
<dbReference type="AlphaFoldDB" id="A0A917J4F3"/>
<evidence type="ECO:0000259" key="10">
    <source>
        <dbReference type="Pfam" id="PF03372"/>
    </source>
</evidence>
<keyword evidence="8" id="KW-0234">DNA repair</keyword>
<dbReference type="GO" id="GO:0016787">
    <property type="term" value="F:hydrolase activity"/>
    <property type="evidence" value="ECO:0007669"/>
    <property type="project" value="UniProtKB-KW"/>
</dbReference>
<evidence type="ECO:0000256" key="5">
    <source>
        <dbReference type="ARBA" id="ARBA00022763"/>
    </source>
</evidence>
<dbReference type="EMBL" id="BMIB01000007">
    <property type="protein sequence ID" value="GGH82462.1"/>
    <property type="molecule type" value="Genomic_DNA"/>
</dbReference>
<gene>
    <name evidence="11" type="ORF">GCM10011379_56390</name>
</gene>
<dbReference type="InterPro" id="IPR051547">
    <property type="entry name" value="TDP2-like"/>
</dbReference>
<comment type="cofactor">
    <cofactor evidence="2">
        <name>Mg(2+)</name>
        <dbReference type="ChEBI" id="CHEBI:18420"/>
    </cofactor>
</comment>
<protein>
    <submittedName>
        <fullName evidence="11">Endonuclease</fullName>
    </submittedName>
</protein>
<proteinExistence type="predicted"/>
<dbReference type="PANTHER" id="PTHR15822">
    <property type="entry name" value="TRAF AND TNF RECEPTOR-ASSOCIATED PROTEIN"/>
    <property type="match status" value="1"/>
</dbReference>
<dbReference type="PANTHER" id="PTHR15822:SF4">
    <property type="entry name" value="TYROSYL-DNA PHOSPHODIESTERASE 2"/>
    <property type="match status" value="1"/>
</dbReference>
<evidence type="ECO:0000256" key="6">
    <source>
        <dbReference type="ARBA" id="ARBA00022801"/>
    </source>
</evidence>